<evidence type="ECO:0000256" key="3">
    <source>
        <dbReference type="ARBA" id="ARBA00023136"/>
    </source>
</evidence>
<keyword evidence="4" id="KW-0187">Copper transport</keyword>
<dbReference type="PANTHER" id="PTHR12483">
    <property type="entry name" value="SOLUTE CARRIER FAMILY 31 COPPER TRANSPORTERS"/>
    <property type="match status" value="1"/>
</dbReference>
<keyword evidence="7" id="KW-1185">Reference proteome</keyword>
<evidence type="ECO:0000313" key="7">
    <source>
        <dbReference type="Proteomes" id="UP001303046"/>
    </source>
</evidence>
<dbReference type="Proteomes" id="UP001303046">
    <property type="component" value="Unassembled WGS sequence"/>
</dbReference>
<dbReference type="InterPro" id="IPR007274">
    <property type="entry name" value="Cop_transporter"/>
</dbReference>
<protein>
    <recommendedName>
        <fullName evidence="4">Copper transport protein</fullName>
    </recommendedName>
</protein>
<keyword evidence="4" id="KW-0186">Copper</keyword>
<keyword evidence="4" id="KW-0406">Ion transport</keyword>
<evidence type="ECO:0000256" key="2">
    <source>
        <dbReference type="ARBA" id="ARBA00022989"/>
    </source>
</evidence>
<dbReference type="PANTHER" id="PTHR12483:SF127">
    <property type="entry name" value="COPPER TRANSPORT PROTEIN"/>
    <property type="match status" value="1"/>
</dbReference>
<gene>
    <name evidence="6" type="primary">Necator_chrI.g4167</name>
    <name evidence="6" type="ORF">RB195_008038</name>
</gene>
<evidence type="ECO:0000256" key="1">
    <source>
        <dbReference type="ARBA" id="ARBA00022692"/>
    </source>
</evidence>
<keyword evidence="1 4" id="KW-0812">Transmembrane</keyword>
<evidence type="ECO:0000313" key="6">
    <source>
        <dbReference type="EMBL" id="KAK6731946.1"/>
    </source>
</evidence>
<feature type="region of interest" description="Disordered" evidence="5">
    <location>
        <begin position="26"/>
        <end position="55"/>
    </location>
</feature>
<keyword evidence="2 4" id="KW-1133">Transmembrane helix</keyword>
<comment type="subcellular location">
    <subcellularLocation>
        <location evidence="4">Membrane</location>
        <topology evidence="4">Multi-pass membrane protein</topology>
    </subcellularLocation>
</comment>
<name>A0ABR1C047_NECAM</name>
<comment type="similarity">
    <text evidence="4">Belongs to the copper transporter (Ctr) (TC 1.A.56) family. SLC31A subfamily.</text>
</comment>
<evidence type="ECO:0000256" key="4">
    <source>
        <dbReference type="RuleBase" id="RU367022"/>
    </source>
</evidence>
<keyword evidence="3 4" id="KW-0472">Membrane</keyword>
<evidence type="ECO:0000256" key="5">
    <source>
        <dbReference type="SAM" id="MobiDB-lite"/>
    </source>
</evidence>
<dbReference type="EMBL" id="JAVFWL010000001">
    <property type="protein sequence ID" value="KAK6731946.1"/>
    <property type="molecule type" value="Genomic_DNA"/>
</dbReference>
<feature type="transmembrane region" description="Helical" evidence="4">
    <location>
        <begin position="185"/>
        <end position="205"/>
    </location>
</feature>
<feature type="compositionally biased region" description="Basic and acidic residues" evidence="5">
    <location>
        <begin position="26"/>
        <end position="43"/>
    </location>
</feature>
<accession>A0ABR1C047</accession>
<sequence length="257" mass="29121">MASGNSVLTDVDSFLQEMANSSVSHSLDHHSLPEHHDHHDHSMHSSHATHGTHGEHEGHMMKMWFHGGCSEVILFDFWRIDSISGLVFSFIAIFVMGAMYEGIKWFRVYLQMDNTMANFAAPKENGISLQSVVHDKAPLHNDVVRSSSNEDVYNPTTTPPSHAIRSHNRHTSPYSASSPCSSKRLIQAALYVLQLVLAYWLMLIVMTYNTWLTIAVVLGAGFGHWLFAVLKFRDPAGFIWMQFDPERQRSQPRFLLS</sequence>
<comment type="caution">
    <text evidence="6">The sequence shown here is derived from an EMBL/GenBank/DDBJ whole genome shotgun (WGS) entry which is preliminary data.</text>
</comment>
<feature type="transmembrane region" description="Helical" evidence="4">
    <location>
        <begin position="211"/>
        <end position="232"/>
    </location>
</feature>
<feature type="compositionally biased region" description="Polar residues" evidence="5">
    <location>
        <begin position="148"/>
        <end position="160"/>
    </location>
</feature>
<proteinExistence type="inferred from homology"/>
<keyword evidence="4" id="KW-0813">Transport</keyword>
<organism evidence="6 7">
    <name type="scientific">Necator americanus</name>
    <name type="common">Human hookworm</name>
    <dbReference type="NCBI Taxonomy" id="51031"/>
    <lineage>
        <taxon>Eukaryota</taxon>
        <taxon>Metazoa</taxon>
        <taxon>Ecdysozoa</taxon>
        <taxon>Nematoda</taxon>
        <taxon>Chromadorea</taxon>
        <taxon>Rhabditida</taxon>
        <taxon>Rhabditina</taxon>
        <taxon>Rhabditomorpha</taxon>
        <taxon>Strongyloidea</taxon>
        <taxon>Ancylostomatidae</taxon>
        <taxon>Bunostominae</taxon>
        <taxon>Necator</taxon>
    </lineage>
</organism>
<feature type="transmembrane region" description="Helical" evidence="4">
    <location>
        <begin position="83"/>
        <end position="103"/>
    </location>
</feature>
<dbReference type="Pfam" id="PF04145">
    <property type="entry name" value="Ctr"/>
    <property type="match status" value="1"/>
</dbReference>
<feature type="region of interest" description="Disordered" evidence="5">
    <location>
        <begin position="148"/>
        <end position="179"/>
    </location>
</feature>
<reference evidence="6 7" key="1">
    <citation type="submission" date="2023-08" db="EMBL/GenBank/DDBJ databases">
        <title>A Necator americanus chromosomal reference genome.</title>
        <authorList>
            <person name="Ilik V."/>
            <person name="Petrzelkova K.J."/>
            <person name="Pardy F."/>
            <person name="Fuh T."/>
            <person name="Niatou-Singa F.S."/>
            <person name="Gouil Q."/>
            <person name="Baker L."/>
            <person name="Ritchie M.E."/>
            <person name="Jex A.R."/>
            <person name="Gazzola D."/>
            <person name="Li H."/>
            <person name="Toshio Fujiwara R."/>
            <person name="Zhan B."/>
            <person name="Aroian R.V."/>
            <person name="Pafco B."/>
            <person name="Schwarz E.M."/>
        </authorList>
    </citation>
    <scope>NUCLEOTIDE SEQUENCE [LARGE SCALE GENOMIC DNA]</scope>
    <source>
        <strain evidence="6 7">Aroian</strain>
        <tissue evidence="6">Whole animal</tissue>
    </source>
</reference>